<dbReference type="Proteomes" id="UP001176961">
    <property type="component" value="Unassembled WGS sequence"/>
</dbReference>
<evidence type="ECO:0000313" key="5">
    <source>
        <dbReference type="Proteomes" id="UP001176961"/>
    </source>
</evidence>
<evidence type="ECO:0000256" key="1">
    <source>
        <dbReference type="ARBA" id="ARBA00022741"/>
    </source>
</evidence>
<dbReference type="GO" id="GO:0001653">
    <property type="term" value="F:peptide receptor activity"/>
    <property type="evidence" value="ECO:0007669"/>
    <property type="project" value="TreeGrafter"/>
</dbReference>
<dbReference type="Gene3D" id="6.10.250.780">
    <property type="match status" value="1"/>
</dbReference>
<dbReference type="AlphaFoldDB" id="A0AA36DLP9"/>
<dbReference type="InterPro" id="IPR050401">
    <property type="entry name" value="Cyclic_nucleotide_synthase"/>
</dbReference>
<dbReference type="EMBL" id="CATQJL010000001">
    <property type="protein sequence ID" value="CAJ0588694.1"/>
    <property type="molecule type" value="Genomic_DNA"/>
</dbReference>
<proteinExistence type="predicted"/>
<organism evidence="4 5">
    <name type="scientific">Cylicocyclus nassatus</name>
    <name type="common">Nematode worm</name>
    <dbReference type="NCBI Taxonomy" id="53992"/>
    <lineage>
        <taxon>Eukaryota</taxon>
        <taxon>Metazoa</taxon>
        <taxon>Ecdysozoa</taxon>
        <taxon>Nematoda</taxon>
        <taxon>Chromadorea</taxon>
        <taxon>Rhabditida</taxon>
        <taxon>Rhabditina</taxon>
        <taxon>Rhabditomorpha</taxon>
        <taxon>Strongyloidea</taxon>
        <taxon>Strongylidae</taxon>
        <taxon>Cylicocyclus</taxon>
    </lineage>
</organism>
<dbReference type="GO" id="GO:0007168">
    <property type="term" value="P:receptor guanylyl cyclase signaling pathway"/>
    <property type="evidence" value="ECO:0007669"/>
    <property type="project" value="TreeGrafter"/>
</dbReference>
<name>A0AA36DLP9_CYLNA</name>
<protein>
    <submittedName>
        <fullName evidence="4">Uncharacterized protein</fullName>
    </submittedName>
</protein>
<evidence type="ECO:0000256" key="3">
    <source>
        <dbReference type="SAM" id="Coils"/>
    </source>
</evidence>
<dbReference type="GO" id="GO:0005886">
    <property type="term" value="C:plasma membrane"/>
    <property type="evidence" value="ECO:0007669"/>
    <property type="project" value="TreeGrafter"/>
</dbReference>
<keyword evidence="5" id="KW-1185">Reference proteome</keyword>
<keyword evidence="1" id="KW-0547">Nucleotide-binding</keyword>
<reference evidence="4" key="1">
    <citation type="submission" date="2023-07" db="EMBL/GenBank/DDBJ databases">
        <authorList>
            <consortium name="CYATHOMIX"/>
        </authorList>
    </citation>
    <scope>NUCLEOTIDE SEQUENCE</scope>
    <source>
        <strain evidence="4">N/A</strain>
    </source>
</reference>
<gene>
    <name evidence="4" type="ORF">CYNAS_LOCUS677</name>
</gene>
<keyword evidence="3" id="KW-0175">Coiled coil</keyword>
<comment type="caution">
    <text evidence="4">The sequence shown here is derived from an EMBL/GenBank/DDBJ whole genome shotgun (WGS) entry which is preliminary data.</text>
</comment>
<feature type="coiled-coil region" evidence="3">
    <location>
        <begin position="62"/>
        <end position="89"/>
    </location>
</feature>
<dbReference type="PANTHER" id="PTHR11920">
    <property type="entry name" value="GUANYLYL CYCLASE"/>
    <property type="match status" value="1"/>
</dbReference>
<dbReference type="GO" id="GO:0000166">
    <property type="term" value="F:nucleotide binding"/>
    <property type="evidence" value="ECO:0007669"/>
    <property type="project" value="UniProtKB-KW"/>
</dbReference>
<evidence type="ECO:0000313" key="4">
    <source>
        <dbReference type="EMBL" id="CAJ0588694.1"/>
    </source>
</evidence>
<keyword evidence="2" id="KW-0456">Lyase</keyword>
<accession>A0AA36DLP9</accession>
<dbReference type="GO" id="GO:0004016">
    <property type="term" value="F:adenylate cyclase activity"/>
    <property type="evidence" value="ECO:0007669"/>
    <property type="project" value="TreeGrafter"/>
</dbReference>
<evidence type="ECO:0000256" key="2">
    <source>
        <dbReference type="ARBA" id="ARBA00023239"/>
    </source>
</evidence>
<sequence>MRERPGMGDGPICYATLCCHDGLCRSFKQNHSFKSEYYRWSIFIQQDKGYLSRKLNLMDYVMNTLENYASSLEAEVEERMKELVAEKTERSSLYRMLPKQVAEKLKGGVPIEPENFDKVSIKKLRVIRSIAS</sequence>
<dbReference type="GO" id="GO:0004383">
    <property type="term" value="F:guanylate cyclase activity"/>
    <property type="evidence" value="ECO:0007669"/>
    <property type="project" value="TreeGrafter"/>
</dbReference>
<dbReference type="PANTHER" id="PTHR11920:SF501">
    <property type="entry name" value="GUANYLATE CYCLASE 32E"/>
    <property type="match status" value="1"/>
</dbReference>